<name>A0A243QS91_9ACTN</name>
<dbReference type="Gene3D" id="1.10.10.1320">
    <property type="entry name" value="Anti-sigma factor, zinc-finger domain"/>
    <property type="match status" value="1"/>
</dbReference>
<dbReference type="RefSeq" id="WP_086578590.1">
    <property type="nucleotide sequence ID" value="NZ_NGFP01000330.1"/>
</dbReference>
<dbReference type="Pfam" id="PF13490">
    <property type="entry name" value="zf-HC2"/>
    <property type="match status" value="1"/>
</dbReference>
<proteinExistence type="predicted"/>
<dbReference type="InterPro" id="IPR041916">
    <property type="entry name" value="Anti_sigma_zinc_sf"/>
</dbReference>
<comment type="caution">
    <text evidence="4">The sequence shown here is derived from an EMBL/GenBank/DDBJ whole genome shotgun (WGS) entry which is preliminary data.</text>
</comment>
<keyword evidence="5" id="KW-1185">Reference proteome</keyword>
<evidence type="ECO:0000256" key="2">
    <source>
        <dbReference type="ARBA" id="ARBA00023163"/>
    </source>
</evidence>
<evidence type="ECO:0000313" key="5">
    <source>
        <dbReference type="Proteomes" id="UP000194761"/>
    </source>
</evidence>
<accession>A0A243QS91</accession>
<dbReference type="Proteomes" id="UP000194761">
    <property type="component" value="Unassembled WGS sequence"/>
</dbReference>
<sequence>MRAGPRSRRSVGCREITELVTDYLEGALSAERRRRFEAHLAGCAECSVHLEQMRATVRALGCLGADGIPDRVLRGLCGAFLGSGAPPVAEGGQ</sequence>
<gene>
    <name evidence="4" type="ORF">CA984_40070</name>
</gene>
<keyword evidence="2" id="KW-0804">Transcription</keyword>
<evidence type="ECO:0000256" key="1">
    <source>
        <dbReference type="ARBA" id="ARBA00023015"/>
    </source>
</evidence>
<protein>
    <recommendedName>
        <fullName evidence="3">Putative zinc-finger domain-containing protein</fullName>
    </recommendedName>
</protein>
<keyword evidence="1" id="KW-0805">Transcription regulation</keyword>
<dbReference type="AlphaFoldDB" id="A0A243QS91"/>
<organism evidence="4 5">
    <name type="scientific">Streptosporangium minutum</name>
    <dbReference type="NCBI Taxonomy" id="569862"/>
    <lineage>
        <taxon>Bacteria</taxon>
        <taxon>Bacillati</taxon>
        <taxon>Actinomycetota</taxon>
        <taxon>Actinomycetes</taxon>
        <taxon>Streptosporangiales</taxon>
        <taxon>Streptosporangiaceae</taxon>
        <taxon>Streptosporangium</taxon>
    </lineage>
</organism>
<dbReference type="InterPro" id="IPR027383">
    <property type="entry name" value="Znf_put"/>
</dbReference>
<evidence type="ECO:0000259" key="3">
    <source>
        <dbReference type="Pfam" id="PF13490"/>
    </source>
</evidence>
<feature type="domain" description="Putative zinc-finger" evidence="3">
    <location>
        <begin position="13"/>
        <end position="46"/>
    </location>
</feature>
<evidence type="ECO:0000313" key="4">
    <source>
        <dbReference type="EMBL" id="OUC84901.1"/>
    </source>
</evidence>
<dbReference type="EMBL" id="NGFP01000330">
    <property type="protein sequence ID" value="OUC84901.1"/>
    <property type="molecule type" value="Genomic_DNA"/>
</dbReference>
<reference evidence="4 5" key="1">
    <citation type="submission" date="2017-05" db="EMBL/GenBank/DDBJ databases">
        <title>Biotechnological potential of actinobacteria isolated from South African environments.</title>
        <authorList>
            <person name="Le Roes-Hill M."/>
            <person name="Prins A."/>
            <person name="Durrell K.A."/>
        </authorList>
    </citation>
    <scope>NUCLEOTIDE SEQUENCE [LARGE SCALE GENOMIC DNA]</scope>
    <source>
        <strain evidence="4">M26</strain>
    </source>
</reference>